<proteinExistence type="predicted"/>
<feature type="domain" description="N-acetyltransferase" evidence="3">
    <location>
        <begin position="3"/>
        <end position="149"/>
    </location>
</feature>
<protein>
    <submittedName>
        <fullName evidence="4">Putative acetyltransferase</fullName>
    </submittedName>
</protein>
<dbReference type="InterPro" id="IPR016181">
    <property type="entry name" value="Acyl_CoA_acyltransferase"/>
</dbReference>
<organism evidence="4 5">
    <name type="scientific">Jannaschia aquimarina</name>
    <dbReference type="NCBI Taxonomy" id="935700"/>
    <lineage>
        <taxon>Bacteria</taxon>
        <taxon>Pseudomonadati</taxon>
        <taxon>Pseudomonadota</taxon>
        <taxon>Alphaproteobacteria</taxon>
        <taxon>Rhodobacterales</taxon>
        <taxon>Roseobacteraceae</taxon>
        <taxon>Jannaschia</taxon>
    </lineage>
</organism>
<sequence length="149" mass="16587">MKVRFRVADRTDLEAVLHLLSDDELGASREVAPLSVYQEGYDRMIDEGMSLLIVGESPDRIVATYQITFISGISLRAARRAHLEGVRVASNLRGTGIGTRLIEDAESRARAAGCTLLQLHSDATRQRARSFYEARGFTPSHIGFKRRLL</sequence>
<keyword evidence="2" id="KW-0012">Acyltransferase</keyword>
<dbReference type="PANTHER" id="PTHR43877">
    <property type="entry name" value="AMINOALKYLPHOSPHONATE N-ACETYLTRANSFERASE-RELATED-RELATED"/>
    <property type="match status" value="1"/>
</dbReference>
<dbReference type="GO" id="GO:0016747">
    <property type="term" value="F:acyltransferase activity, transferring groups other than amino-acyl groups"/>
    <property type="evidence" value="ECO:0007669"/>
    <property type="project" value="InterPro"/>
</dbReference>
<keyword evidence="5" id="KW-1185">Reference proteome</keyword>
<dbReference type="AlphaFoldDB" id="A0A0D1CID5"/>
<dbReference type="Proteomes" id="UP000032232">
    <property type="component" value="Unassembled WGS sequence"/>
</dbReference>
<dbReference type="STRING" id="935700.jaqu_37570"/>
<evidence type="ECO:0000259" key="3">
    <source>
        <dbReference type="PROSITE" id="PS51186"/>
    </source>
</evidence>
<dbReference type="PATRIC" id="fig|935700.4.peg.3871"/>
<comment type="caution">
    <text evidence="4">The sequence shown here is derived from an EMBL/GenBank/DDBJ whole genome shotgun (WGS) entry which is preliminary data.</text>
</comment>
<evidence type="ECO:0000256" key="2">
    <source>
        <dbReference type="ARBA" id="ARBA00023315"/>
    </source>
</evidence>
<dbReference type="PROSITE" id="PS51186">
    <property type="entry name" value="GNAT"/>
    <property type="match status" value="1"/>
</dbReference>
<dbReference type="InterPro" id="IPR000182">
    <property type="entry name" value="GNAT_dom"/>
</dbReference>
<reference evidence="4 5" key="1">
    <citation type="submission" date="2015-02" db="EMBL/GenBank/DDBJ databases">
        <title>Genome Sequence of Jannaschia aquimarina DSM28248, a member of the Roseobacter clade.</title>
        <authorList>
            <person name="Voget S."/>
            <person name="Daniel R."/>
        </authorList>
    </citation>
    <scope>NUCLEOTIDE SEQUENCE [LARGE SCALE GENOMIC DNA]</scope>
    <source>
        <strain evidence="4 5">GSW-M26</strain>
    </source>
</reference>
<evidence type="ECO:0000256" key="1">
    <source>
        <dbReference type="ARBA" id="ARBA00022679"/>
    </source>
</evidence>
<evidence type="ECO:0000313" key="4">
    <source>
        <dbReference type="EMBL" id="KIT14467.1"/>
    </source>
</evidence>
<dbReference type="CDD" id="cd04301">
    <property type="entry name" value="NAT_SF"/>
    <property type="match status" value="1"/>
</dbReference>
<evidence type="ECO:0000313" key="5">
    <source>
        <dbReference type="Proteomes" id="UP000032232"/>
    </source>
</evidence>
<dbReference type="EMBL" id="JYFE01000074">
    <property type="protein sequence ID" value="KIT14467.1"/>
    <property type="molecule type" value="Genomic_DNA"/>
</dbReference>
<dbReference type="InterPro" id="IPR050832">
    <property type="entry name" value="Bact_Acetyltransf"/>
</dbReference>
<dbReference type="RefSeq" id="WP_043920507.1">
    <property type="nucleotide sequence ID" value="NZ_FZPF01000010.1"/>
</dbReference>
<accession>A0A0D1CID5</accession>
<dbReference type="Pfam" id="PF00583">
    <property type="entry name" value="Acetyltransf_1"/>
    <property type="match status" value="1"/>
</dbReference>
<name>A0A0D1CID5_9RHOB</name>
<keyword evidence="1 4" id="KW-0808">Transferase</keyword>
<dbReference type="Gene3D" id="3.40.630.30">
    <property type="match status" value="1"/>
</dbReference>
<gene>
    <name evidence="4" type="ORF">jaqu_37570</name>
</gene>
<dbReference type="OrthoDB" id="9789603at2"/>
<dbReference type="PANTHER" id="PTHR43877:SF2">
    <property type="entry name" value="AMINOALKYLPHOSPHONATE N-ACETYLTRANSFERASE-RELATED"/>
    <property type="match status" value="1"/>
</dbReference>
<dbReference type="SUPFAM" id="SSF55729">
    <property type="entry name" value="Acyl-CoA N-acyltransferases (Nat)"/>
    <property type="match status" value="1"/>
</dbReference>